<dbReference type="EMBL" id="WNKQ01000002">
    <property type="protein sequence ID" value="KAF5853539.1"/>
    <property type="molecule type" value="Genomic_DNA"/>
</dbReference>
<accession>A0A8H5ZR34</accession>
<evidence type="ECO:0000313" key="2">
    <source>
        <dbReference type="EMBL" id="KAF5853539.1"/>
    </source>
</evidence>
<evidence type="ECO:0000256" key="1">
    <source>
        <dbReference type="SAM" id="Phobius"/>
    </source>
</evidence>
<reference evidence="2" key="1">
    <citation type="submission" date="2019-11" db="EMBL/GenBank/DDBJ databases">
        <title>Bipolaris sorokiniana Genome sequencing.</title>
        <authorList>
            <person name="Wang H."/>
        </authorList>
    </citation>
    <scope>NUCLEOTIDE SEQUENCE</scope>
</reference>
<dbReference type="AlphaFoldDB" id="A0A8H5ZR34"/>
<feature type="transmembrane region" description="Helical" evidence="1">
    <location>
        <begin position="47"/>
        <end position="68"/>
    </location>
</feature>
<protein>
    <submittedName>
        <fullName evidence="2">Uncharacterized protein</fullName>
    </submittedName>
</protein>
<comment type="caution">
    <text evidence="2">The sequence shown here is derived from an EMBL/GenBank/DDBJ whole genome shotgun (WGS) entry which is preliminary data.</text>
</comment>
<evidence type="ECO:0000313" key="3">
    <source>
        <dbReference type="Proteomes" id="UP000624244"/>
    </source>
</evidence>
<dbReference type="Proteomes" id="UP000624244">
    <property type="component" value="Unassembled WGS sequence"/>
</dbReference>
<name>A0A8H5ZR34_COCSA</name>
<sequence>MWLEKAPRGSCAGQNRQRLISRLVNTSRFTEKGEGVDYPLKTRLSSSMALCAGLVIISSSFSFMFVIAHQTLAHTHLSAFTIAGVVNGPVNLNDYYLGVFLSSLEKR</sequence>
<keyword evidence="1" id="KW-1133">Transmembrane helix</keyword>
<keyword evidence="1" id="KW-0472">Membrane</keyword>
<proteinExistence type="predicted"/>
<keyword evidence="1" id="KW-0812">Transmembrane</keyword>
<organism evidence="2 3">
    <name type="scientific">Cochliobolus sativus</name>
    <name type="common">Common root rot and spot blotch fungus</name>
    <name type="synonym">Bipolaris sorokiniana</name>
    <dbReference type="NCBI Taxonomy" id="45130"/>
    <lineage>
        <taxon>Eukaryota</taxon>
        <taxon>Fungi</taxon>
        <taxon>Dikarya</taxon>
        <taxon>Ascomycota</taxon>
        <taxon>Pezizomycotina</taxon>
        <taxon>Dothideomycetes</taxon>
        <taxon>Pleosporomycetidae</taxon>
        <taxon>Pleosporales</taxon>
        <taxon>Pleosporineae</taxon>
        <taxon>Pleosporaceae</taxon>
        <taxon>Bipolaris</taxon>
    </lineage>
</organism>
<gene>
    <name evidence="2" type="ORF">GGP41_002060</name>
</gene>